<comment type="caution">
    <text evidence="1">The sequence shown here is derived from an EMBL/GenBank/DDBJ whole genome shotgun (WGS) entry which is preliminary data.</text>
</comment>
<name>A0A9P3UNL0_LYOSH</name>
<dbReference type="EMBL" id="BRPK01000006">
    <property type="protein sequence ID" value="GLB39432.1"/>
    <property type="molecule type" value="Genomic_DNA"/>
</dbReference>
<protein>
    <submittedName>
        <fullName evidence="1">Uncharacterized protein</fullName>
    </submittedName>
</protein>
<reference evidence="1" key="1">
    <citation type="submission" date="2022-07" db="EMBL/GenBank/DDBJ databases">
        <title>The genome of Lyophyllum shimeji provides insight into the initial evolution of ectomycorrhizal fungal genome.</title>
        <authorList>
            <person name="Kobayashi Y."/>
            <person name="Shibata T."/>
            <person name="Hirakawa H."/>
            <person name="Shigenobu S."/>
            <person name="Nishiyama T."/>
            <person name="Yamada A."/>
            <person name="Hasebe M."/>
            <person name="Kawaguchi M."/>
        </authorList>
    </citation>
    <scope>NUCLEOTIDE SEQUENCE</scope>
    <source>
        <strain evidence="1">AT787</strain>
    </source>
</reference>
<evidence type="ECO:0000313" key="1">
    <source>
        <dbReference type="EMBL" id="GLB39432.1"/>
    </source>
</evidence>
<dbReference type="AlphaFoldDB" id="A0A9P3UNL0"/>
<gene>
    <name evidence="1" type="ORF">LshimejAT787_0605940</name>
</gene>
<sequence>MSQNAEIRRVPVGVILVVGNPGRRGSEEDLAYQAPPSSFAWRDGGGVSTFSRPDVWSIRNQDYSFA</sequence>
<evidence type="ECO:0000313" key="2">
    <source>
        <dbReference type="Proteomes" id="UP001063166"/>
    </source>
</evidence>
<keyword evidence="2" id="KW-1185">Reference proteome</keyword>
<accession>A0A9P3UNL0</accession>
<proteinExistence type="predicted"/>
<dbReference type="Proteomes" id="UP001063166">
    <property type="component" value="Unassembled WGS sequence"/>
</dbReference>
<organism evidence="1 2">
    <name type="scientific">Lyophyllum shimeji</name>
    <name type="common">Hon-shimeji</name>
    <name type="synonym">Tricholoma shimeji</name>
    <dbReference type="NCBI Taxonomy" id="47721"/>
    <lineage>
        <taxon>Eukaryota</taxon>
        <taxon>Fungi</taxon>
        <taxon>Dikarya</taxon>
        <taxon>Basidiomycota</taxon>
        <taxon>Agaricomycotina</taxon>
        <taxon>Agaricomycetes</taxon>
        <taxon>Agaricomycetidae</taxon>
        <taxon>Agaricales</taxon>
        <taxon>Tricholomatineae</taxon>
        <taxon>Lyophyllaceae</taxon>
        <taxon>Lyophyllum</taxon>
    </lineage>
</organism>